<keyword evidence="1" id="KW-0812">Transmembrane</keyword>
<proteinExistence type="predicted"/>
<reference evidence="3" key="1">
    <citation type="submission" date="2016-06" db="EMBL/GenBank/DDBJ databases">
        <authorList>
            <person name="Varghese N."/>
            <person name="Submissions Spin"/>
        </authorList>
    </citation>
    <scope>NUCLEOTIDE SEQUENCE [LARGE SCALE GENOMIC DNA]</scope>
    <source>
        <strain evidence="3">DSM 43903</strain>
    </source>
</reference>
<dbReference type="RefSeq" id="WP_091106006.1">
    <property type="nucleotide sequence ID" value="NZ_FMHZ01000002.1"/>
</dbReference>
<evidence type="ECO:0000313" key="2">
    <source>
        <dbReference type="EMBL" id="SCL70904.1"/>
    </source>
</evidence>
<protein>
    <recommendedName>
        <fullName evidence="4">Metal transporter</fullName>
    </recommendedName>
</protein>
<keyword evidence="1" id="KW-1133">Transmembrane helix</keyword>
<name>A0A1C6VXQ7_9ACTN</name>
<evidence type="ECO:0008006" key="4">
    <source>
        <dbReference type="Google" id="ProtNLM"/>
    </source>
</evidence>
<keyword evidence="3" id="KW-1185">Reference proteome</keyword>
<feature type="transmembrane region" description="Helical" evidence="1">
    <location>
        <begin position="60"/>
        <end position="79"/>
    </location>
</feature>
<keyword evidence="1" id="KW-0472">Membrane</keyword>
<dbReference type="EMBL" id="FMHZ01000002">
    <property type="protein sequence ID" value="SCL70904.1"/>
    <property type="molecule type" value="Genomic_DNA"/>
</dbReference>
<dbReference type="AlphaFoldDB" id="A0A1C6VXQ7"/>
<evidence type="ECO:0000313" key="3">
    <source>
        <dbReference type="Proteomes" id="UP000199001"/>
    </source>
</evidence>
<dbReference type="STRING" id="47855.GA0070606_5550"/>
<evidence type="ECO:0000256" key="1">
    <source>
        <dbReference type="SAM" id="Phobius"/>
    </source>
</evidence>
<accession>A0A1C6VXQ7</accession>
<dbReference type="OrthoDB" id="3394023at2"/>
<organism evidence="2 3">
    <name type="scientific">Micromonospora citrea</name>
    <dbReference type="NCBI Taxonomy" id="47855"/>
    <lineage>
        <taxon>Bacteria</taxon>
        <taxon>Bacillati</taxon>
        <taxon>Actinomycetota</taxon>
        <taxon>Actinomycetes</taxon>
        <taxon>Micromonosporales</taxon>
        <taxon>Micromonosporaceae</taxon>
        <taxon>Micromonospora</taxon>
    </lineage>
</organism>
<feature type="transmembrane region" description="Helical" evidence="1">
    <location>
        <begin position="133"/>
        <end position="155"/>
    </location>
</feature>
<dbReference type="Proteomes" id="UP000199001">
    <property type="component" value="Unassembled WGS sequence"/>
</dbReference>
<feature type="transmembrane region" description="Helical" evidence="1">
    <location>
        <begin position="12"/>
        <end position="30"/>
    </location>
</feature>
<sequence>MDTTHRIATDAVLGLVLLVGLALTAGLLAVSWGGLYWVFDCLAGVAAASLALLRGPRRVWPVAGGLAVAAVAVVVARVADLPQEPGPVTALALAVLVGSGIRTLPGTTAVAVAAGGLTVVGGTWLTALPDAAGLTAVTVVNAVTWLAAVAVGMVLRAVDRGHVT</sequence>
<gene>
    <name evidence="2" type="ORF">GA0070606_5550</name>
</gene>